<dbReference type="InterPro" id="IPR001296">
    <property type="entry name" value="Glyco_trans_1"/>
</dbReference>
<organism evidence="3 4">
    <name type="scientific">Paralabilibaculum antarcticum</name>
    <dbReference type="NCBI Taxonomy" id="2912572"/>
    <lineage>
        <taxon>Bacteria</taxon>
        <taxon>Pseudomonadati</taxon>
        <taxon>Bacteroidota</taxon>
        <taxon>Bacteroidia</taxon>
        <taxon>Marinilabiliales</taxon>
        <taxon>Marinifilaceae</taxon>
        <taxon>Paralabilibaculum</taxon>
    </lineage>
</organism>
<gene>
    <name evidence="3" type="ORF">L3049_14655</name>
</gene>
<reference evidence="3 4" key="1">
    <citation type="submission" date="2022-01" db="EMBL/GenBank/DDBJ databases">
        <title>Labilibaculum sp. nov, a marine bacterium isolated from Antarctica.</title>
        <authorList>
            <person name="Dai W."/>
        </authorList>
    </citation>
    <scope>NUCLEOTIDE SEQUENCE [LARGE SCALE GENOMIC DNA]</scope>
    <source>
        <strain evidence="3 4">DW002</strain>
    </source>
</reference>
<dbReference type="PANTHER" id="PTHR46401:SF2">
    <property type="entry name" value="GLYCOSYLTRANSFERASE WBBK-RELATED"/>
    <property type="match status" value="1"/>
</dbReference>
<dbReference type="Pfam" id="PF00534">
    <property type="entry name" value="Glycos_transf_1"/>
    <property type="match status" value="1"/>
</dbReference>
<evidence type="ECO:0000259" key="2">
    <source>
        <dbReference type="Pfam" id="PF00534"/>
    </source>
</evidence>
<comment type="caution">
    <text evidence="3">The sequence shown here is derived from an EMBL/GenBank/DDBJ whole genome shotgun (WGS) entry which is preliminary data.</text>
</comment>
<dbReference type="RefSeq" id="WP_275110568.1">
    <property type="nucleotide sequence ID" value="NZ_JAKJSC010000003.1"/>
</dbReference>
<feature type="domain" description="Glycosyl transferase family 1" evidence="2">
    <location>
        <begin position="219"/>
        <end position="402"/>
    </location>
</feature>
<dbReference type="SUPFAM" id="SSF53756">
    <property type="entry name" value="UDP-Glycosyltransferase/glycogen phosphorylase"/>
    <property type="match status" value="1"/>
</dbReference>
<keyword evidence="4" id="KW-1185">Reference proteome</keyword>
<dbReference type="PANTHER" id="PTHR46401">
    <property type="entry name" value="GLYCOSYLTRANSFERASE WBBK-RELATED"/>
    <property type="match status" value="1"/>
</dbReference>
<accession>A0ABT5VV04</accession>
<evidence type="ECO:0000256" key="1">
    <source>
        <dbReference type="ARBA" id="ARBA00022679"/>
    </source>
</evidence>
<dbReference type="CDD" id="cd03801">
    <property type="entry name" value="GT4_PimA-like"/>
    <property type="match status" value="1"/>
</dbReference>
<proteinExistence type="predicted"/>
<dbReference type="Proteomes" id="UP001528920">
    <property type="component" value="Unassembled WGS sequence"/>
</dbReference>
<dbReference type="EMBL" id="JAKJSC010000003">
    <property type="protein sequence ID" value="MDE5419238.1"/>
    <property type="molecule type" value="Genomic_DNA"/>
</dbReference>
<keyword evidence="1" id="KW-0808">Transferase</keyword>
<sequence length="429" mass="49160">MRIGILIGRIGGVDGVALETEKWIAVLRKMGHEVFTLSGQYEERKFDPTFETLVPEMSFFSPESFWGQKKAFHFPDGNLTELLEHIHFYADLIGDKIIAWARDKKIDVLISENASALPAHLEMGLAIKKAVVELGIPTITHDHDFYWERGTRYLSPHAEINKIVADNFPLRLPNVFHAVINTYGVDTLQNRFQREAVLVPNVMNFDLPFGEVNDTNINLKRNLGLQESDYILAQVTRIVRRKGIETAIKLIHMLEDSRAKLIITGNHSDDEGNVYYNELIDLIHELKLERQVMFASHIIKNQRRQTANSTAYSLSDAYAHAKASTYFSTYEGFGNAFVESVMGKCPVFVNNYKPVYWPDIGSKGFKTVMLEDNQITNQALADMKDVIHNPKLNKEIGEYNYELGKKHFSFDTLEQKLQELLDKVERYRS</sequence>
<name>A0ABT5VV04_9BACT</name>
<evidence type="ECO:0000313" key="3">
    <source>
        <dbReference type="EMBL" id="MDE5419238.1"/>
    </source>
</evidence>
<evidence type="ECO:0000313" key="4">
    <source>
        <dbReference type="Proteomes" id="UP001528920"/>
    </source>
</evidence>
<dbReference type="Gene3D" id="3.40.50.2000">
    <property type="entry name" value="Glycogen Phosphorylase B"/>
    <property type="match status" value="2"/>
</dbReference>
<protein>
    <submittedName>
        <fullName evidence="3">Glycosyltransferase family 4 protein</fullName>
    </submittedName>
</protein>